<evidence type="ECO:0000313" key="3">
    <source>
        <dbReference type="Proteomes" id="UP001224890"/>
    </source>
</evidence>
<proteinExistence type="predicted"/>
<gene>
    <name evidence="2" type="ORF">BDP55DRAFT_635035</name>
</gene>
<protein>
    <submittedName>
        <fullName evidence="2">Uncharacterized protein</fullName>
    </submittedName>
</protein>
<reference evidence="2" key="1">
    <citation type="submission" date="2021-06" db="EMBL/GenBank/DDBJ databases">
        <title>Comparative genomics, transcriptomics and evolutionary studies reveal genomic signatures of adaptation to plant cell wall in hemibiotrophic fungi.</title>
        <authorList>
            <consortium name="DOE Joint Genome Institute"/>
            <person name="Baroncelli R."/>
            <person name="Diaz J.F."/>
            <person name="Benocci T."/>
            <person name="Peng M."/>
            <person name="Battaglia E."/>
            <person name="Haridas S."/>
            <person name="Andreopoulos W."/>
            <person name="Labutti K."/>
            <person name="Pangilinan J."/>
            <person name="Floch G.L."/>
            <person name="Makela M.R."/>
            <person name="Henrissat B."/>
            <person name="Grigoriev I.V."/>
            <person name="Crouch J.A."/>
            <person name="De Vries R.P."/>
            <person name="Sukno S.A."/>
            <person name="Thon M.R."/>
        </authorList>
    </citation>
    <scope>NUCLEOTIDE SEQUENCE</scope>
    <source>
        <strain evidence="2">CBS 193.32</strain>
    </source>
</reference>
<organism evidence="2 3">
    <name type="scientific">Colletotrichum godetiae</name>
    <dbReference type="NCBI Taxonomy" id="1209918"/>
    <lineage>
        <taxon>Eukaryota</taxon>
        <taxon>Fungi</taxon>
        <taxon>Dikarya</taxon>
        <taxon>Ascomycota</taxon>
        <taxon>Pezizomycotina</taxon>
        <taxon>Sordariomycetes</taxon>
        <taxon>Hypocreomycetidae</taxon>
        <taxon>Glomerellales</taxon>
        <taxon>Glomerellaceae</taxon>
        <taxon>Colletotrichum</taxon>
        <taxon>Colletotrichum acutatum species complex</taxon>
    </lineage>
</organism>
<feature type="compositionally biased region" description="Low complexity" evidence="1">
    <location>
        <begin position="111"/>
        <end position="120"/>
    </location>
</feature>
<name>A0AAJ0EQ14_9PEZI</name>
<accession>A0AAJ0EQ14</accession>
<dbReference type="EMBL" id="JAHMHR010000039">
    <property type="protein sequence ID" value="KAK1672291.1"/>
    <property type="molecule type" value="Genomic_DNA"/>
</dbReference>
<dbReference type="GeneID" id="85457261"/>
<feature type="compositionally biased region" description="Low complexity" evidence="1">
    <location>
        <begin position="88"/>
        <end position="104"/>
    </location>
</feature>
<keyword evidence="3" id="KW-1185">Reference proteome</keyword>
<dbReference type="Proteomes" id="UP001224890">
    <property type="component" value="Unassembled WGS sequence"/>
</dbReference>
<dbReference type="RefSeq" id="XP_060426294.1">
    <property type="nucleotide sequence ID" value="XM_060572735.1"/>
</dbReference>
<feature type="region of interest" description="Disordered" evidence="1">
    <location>
        <begin position="1"/>
        <end position="123"/>
    </location>
</feature>
<dbReference type="AlphaFoldDB" id="A0AAJ0EQ14"/>
<comment type="caution">
    <text evidence="2">The sequence shown here is derived from an EMBL/GenBank/DDBJ whole genome shotgun (WGS) entry which is preliminary data.</text>
</comment>
<evidence type="ECO:0000313" key="2">
    <source>
        <dbReference type="EMBL" id="KAK1672291.1"/>
    </source>
</evidence>
<sequence length="265" mass="29078">MNQAPSDSTEDSKGRPLVERVGTQGYVHIHVLHKHTHQTVNGELKSPESHAPPSSPTSKKCPAPCKQTSRAKSFTYHPPSRGRPPMRSQYPPSQISIPPTSNSPKTRNLTSPLVPSSPSSMHTKPCMNHKTPFPAIPTSSEKETPGMTQAFTSNSIKLQKSNKIRRTTNRLTRTGDEMMCTSHMVRKASTIPALCRHRPTNILVPSTHAHIKSTTTSINLSKIQGPNSKGPTLEKAWSGPLPNLPAVTLRPPRVDFFWGISHHAP</sequence>
<evidence type="ECO:0000256" key="1">
    <source>
        <dbReference type="SAM" id="MobiDB-lite"/>
    </source>
</evidence>